<evidence type="ECO:0000256" key="1">
    <source>
        <dbReference type="ARBA" id="ARBA00022603"/>
    </source>
</evidence>
<evidence type="ECO:0000313" key="4">
    <source>
        <dbReference type="EMBL" id="PIP33332.1"/>
    </source>
</evidence>
<keyword evidence="1" id="KW-0489">Methyltransferase</keyword>
<dbReference type="GO" id="GO:0032259">
    <property type="term" value="P:methylation"/>
    <property type="evidence" value="ECO:0007669"/>
    <property type="project" value="UniProtKB-KW"/>
</dbReference>
<keyword evidence="2" id="KW-0808">Transferase</keyword>
<name>A0A2G9ZJK1_9BACT</name>
<comment type="caution">
    <text evidence="4">The sequence shown here is derived from an EMBL/GenBank/DDBJ whole genome shotgun (WGS) entry which is preliminary data.</text>
</comment>
<dbReference type="GO" id="GO:0016279">
    <property type="term" value="F:protein-lysine N-methyltransferase activity"/>
    <property type="evidence" value="ECO:0007669"/>
    <property type="project" value="InterPro"/>
</dbReference>
<dbReference type="EMBL" id="PCSD01000117">
    <property type="protein sequence ID" value="PIP33332.1"/>
    <property type="molecule type" value="Genomic_DNA"/>
</dbReference>
<protein>
    <recommendedName>
        <fullName evidence="6">Methyltransferase domain-containing protein</fullName>
    </recommendedName>
</protein>
<accession>A0A2G9ZJK1</accession>
<dbReference type="AlphaFoldDB" id="A0A2G9ZJK1"/>
<evidence type="ECO:0000256" key="3">
    <source>
        <dbReference type="ARBA" id="ARBA00022691"/>
    </source>
</evidence>
<dbReference type="InterPro" id="IPR026170">
    <property type="entry name" value="FAM173A/B"/>
</dbReference>
<organism evidence="4 5">
    <name type="scientific">Candidatus Falkowbacteria bacterium CG23_combo_of_CG06-09_8_20_14_all_49_15</name>
    <dbReference type="NCBI Taxonomy" id="1974572"/>
    <lineage>
        <taxon>Bacteria</taxon>
        <taxon>Candidatus Falkowiibacteriota</taxon>
    </lineage>
</organism>
<dbReference type="Proteomes" id="UP000230729">
    <property type="component" value="Unassembled WGS sequence"/>
</dbReference>
<gene>
    <name evidence="4" type="ORF">COX22_04895</name>
</gene>
<evidence type="ECO:0000313" key="5">
    <source>
        <dbReference type="Proteomes" id="UP000230729"/>
    </source>
</evidence>
<dbReference type="PANTHER" id="PTHR13610:SF9">
    <property type="entry name" value="FI06469P"/>
    <property type="match status" value="1"/>
</dbReference>
<dbReference type="SUPFAM" id="SSF53335">
    <property type="entry name" value="S-adenosyl-L-methionine-dependent methyltransferases"/>
    <property type="match status" value="1"/>
</dbReference>
<dbReference type="PANTHER" id="PTHR13610">
    <property type="entry name" value="METHYLTRANSFERASE DOMAIN-CONTAINING PROTEIN"/>
    <property type="match status" value="1"/>
</dbReference>
<proteinExistence type="predicted"/>
<evidence type="ECO:0008006" key="6">
    <source>
        <dbReference type="Google" id="ProtNLM"/>
    </source>
</evidence>
<sequence>MAVLIVFLFLLIVWTVFITVQFYNITFRGFAPFISSEGQTIQAIMQTLKEMPIRPDAQVFELGCGQAGFLRAFEDIYPAARLMGVEYSLLPLLLAKFQTSLKKSRISFRRENLFHTDLRAADIIYCYLNDTMMEKLKEKFQAECRPGTLIISNTFSLPGWPAKKVIPPIGWMKGKIYFYEVGA</sequence>
<keyword evidence="3" id="KW-0949">S-adenosyl-L-methionine</keyword>
<evidence type="ECO:0000256" key="2">
    <source>
        <dbReference type="ARBA" id="ARBA00022679"/>
    </source>
</evidence>
<dbReference type="InterPro" id="IPR029063">
    <property type="entry name" value="SAM-dependent_MTases_sf"/>
</dbReference>
<reference evidence="4 5" key="1">
    <citation type="submission" date="2017-09" db="EMBL/GenBank/DDBJ databases">
        <title>Depth-based differentiation of microbial function through sediment-hosted aquifers and enrichment of novel symbionts in the deep terrestrial subsurface.</title>
        <authorList>
            <person name="Probst A.J."/>
            <person name="Ladd B."/>
            <person name="Jarett J.K."/>
            <person name="Geller-Mcgrath D.E."/>
            <person name="Sieber C.M."/>
            <person name="Emerson J.B."/>
            <person name="Anantharaman K."/>
            <person name="Thomas B.C."/>
            <person name="Malmstrom R."/>
            <person name="Stieglmeier M."/>
            <person name="Klingl A."/>
            <person name="Woyke T."/>
            <person name="Ryan C.M."/>
            <person name="Banfield J.F."/>
        </authorList>
    </citation>
    <scope>NUCLEOTIDE SEQUENCE [LARGE SCALE GENOMIC DNA]</scope>
    <source>
        <strain evidence="4">CG23_combo_of_CG06-09_8_20_14_all_49_15</strain>
    </source>
</reference>
<dbReference type="Gene3D" id="3.40.50.150">
    <property type="entry name" value="Vaccinia Virus protein VP39"/>
    <property type="match status" value="1"/>
</dbReference>